<evidence type="ECO:0000313" key="1">
    <source>
        <dbReference type="EMBL" id="GIO35754.1"/>
    </source>
</evidence>
<proteinExistence type="predicted"/>
<dbReference type="AlphaFoldDB" id="A0A920CG64"/>
<comment type="caution">
    <text evidence="1">The sequence shown here is derived from an EMBL/GenBank/DDBJ whole genome shotgun (WGS) entry which is preliminary data.</text>
</comment>
<name>A0A920CG64_9BACL</name>
<dbReference type="Proteomes" id="UP000681162">
    <property type="component" value="Unassembled WGS sequence"/>
</dbReference>
<dbReference type="RefSeq" id="WP_212938159.1">
    <property type="nucleotide sequence ID" value="NZ_BORR01000002.1"/>
</dbReference>
<reference evidence="1 2" key="1">
    <citation type="submission" date="2021-03" db="EMBL/GenBank/DDBJ databases">
        <title>Antimicrobial resistance genes in bacteria isolated from Japanese honey, and their potential for conferring macrolide and lincosamide resistance in the American foulbrood pathogen Paenibacillus larvae.</title>
        <authorList>
            <person name="Okamoto M."/>
            <person name="Kumagai M."/>
            <person name="Kanamori H."/>
            <person name="Takamatsu D."/>
        </authorList>
    </citation>
    <scope>NUCLEOTIDE SEQUENCE [LARGE SCALE GENOMIC DNA]</scope>
    <source>
        <strain evidence="1 2">J41TS12</strain>
    </source>
</reference>
<sequence length="146" mass="16793">MSDLKEALLNKFIELFEYTPWNEDKKWVGNALNNICQGKCSEDSLIAIIDTSVSHNAKTGMVLSTDSVYVKEATNFTSKFIAKYEDIDYTNINQDRFLGADITALELNMKYGSKYSISIDKLSRRKLMEFLDYAKSLCNEDDKLEW</sequence>
<organism evidence="1 2">
    <name type="scientific">Paenibacillus antibioticophila</name>
    <dbReference type="NCBI Taxonomy" id="1274374"/>
    <lineage>
        <taxon>Bacteria</taxon>
        <taxon>Bacillati</taxon>
        <taxon>Bacillota</taxon>
        <taxon>Bacilli</taxon>
        <taxon>Bacillales</taxon>
        <taxon>Paenibacillaceae</taxon>
        <taxon>Paenibacillus</taxon>
    </lineage>
</organism>
<protein>
    <submittedName>
        <fullName evidence="1">Uncharacterized protein</fullName>
    </submittedName>
</protein>
<accession>A0A920CG64</accession>
<dbReference type="EMBL" id="BORR01000002">
    <property type="protein sequence ID" value="GIO35754.1"/>
    <property type="molecule type" value="Genomic_DNA"/>
</dbReference>
<gene>
    <name evidence="1" type="ORF">J41TS12_06150</name>
</gene>
<evidence type="ECO:0000313" key="2">
    <source>
        <dbReference type="Proteomes" id="UP000681162"/>
    </source>
</evidence>
<keyword evidence="2" id="KW-1185">Reference proteome</keyword>